<evidence type="ECO:0000313" key="2">
    <source>
        <dbReference type="EMBL" id="OAF64992.1"/>
    </source>
</evidence>
<dbReference type="SMART" id="SM00299">
    <property type="entry name" value="CLH"/>
    <property type="match status" value="3"/>
</dbReference>
<sequence>KLENYHAKDIAKIVLDHHLYEEAFIIYSKFNAEELAIKVLVDDIKNMDRGHEYAEKCNNNAVWSYLAKGQLTNNKIKEAINGYIRSNDYKNNVYVVEFSKKNGNWDDLVRYLQMCIENVRETFIETEYCYALAKVNKITEMEIFTNAGTHANLNDVADRCYNDKIYEASLILYKNISNFPKLALTYVHLGMHQEAVEIGRKANNTNTWKELCYACLEIEEYRLAQICGLCIIIHAEEMEEVINVYLKYGYVDELITLLEAGLSLDRSHMGIFTQVAILYSQFRTNKLYEHLKIFASRVNIPLVVKAVKEAELWLELVYLYDKYDEYDNSVITIMEYPIDTWRESHFKDTITKVINVKLYFKAIQFYLDYKPLLLNDLMIAIAPRLDATEAISFFKKLDKISYISTYLKSIQHRNIVNVNETLNSIYVDGEDINALEISISQFQNFNAIKLADQLKIHELVAFRKIAAKLYKNNNRWKQAIDLCKRDKFFKDAISYVSQSGNIEQTEELISWFLENKEYESFTACLYKCYHLLRLDVVMELSWKHDIMNYCMPFFIQSMRDMTLNVKKLEKNEEDRSVKEKNDNKHNQLNMIQSSNLMLTDRNGASNNLFKNTQF</sequence>
<dbReference type="InterPro" id="IPR011990">
    <property type="entry name" value="TPR-like_helical_dom_sf"/>
</dbReference>
<reference evidence="2 3" key="1">
    <citation type="submission" date="2016-04" db="EMBL/GenBank/DDBJ databases">
        <title>The genome of Intoshia linei affirms orthonectids as highly simplified spiralians.</title>
        <authorList>
            <person name="Mikhailov K.V."/>
            <person name="Slusarev G.S."/>
            <person name="Nikitin M.A."/>
            <person name="Logacheva M.D."/>
            <person name="Penin A."/>
            <person name="Aleoshin V."/>
            <person name="Panchin Y.V."/>
        </authorList>
    </citation>
    <scope>NUCLEOTIDE SEQUENCE [LARGE SCALE GENOMIC DNA]</scope>
    <source>
        <strain evidence="2">Intl2013</strain>
        <tissue evidence="2">Whole animal</tissue>
    </source>
</reference>
<dbReference type="InterPro" id="IPR000547">
    <property type="entry name" value="Clathrin_H-chain/VPS_repeat"/>
</dbReference>
<protein>
    <recommendedName>
        <fullName evidence="4">Clathrin heavy chain</fullName>
    </recommendedName>
</protein>
<dbReference type="GO" id="GO:0071439">
    <property type="term" value="C:clathrin complex"/>
    <property type="evidence" value="ECO:0007669"/>
    <property type="project" value="TreeGrafter"/>
</dbReference>
<gene>
    <name evidence="2" type="ORF">A3Q56_07293</name>
</gene>
<evidence type="ECO:0008006" key="4">
    <source>
        <dbReference type="Google" id="ProtNLM"/>
    </source>
</evidence>
<feature type="repeat" description="CHCR" evidence="1">
    <location>
        <begin position="83"/>
        <end position="224"/>
    </location>
</feature>
<dbReference type="GO" id="GO:0006898">
    <property type="term" value="P:receptor-mediated endocytosis"/>
    <property type="evidence" value="ECO:0007669"/>
    <property type="project" value="TreeGrafter"/>
</dbReference>
<accession>A0A177AU13</accession>
<feature type="repeat" description="CHCR" evidence="1">
    <location>
        <begin position="1"/>
        <end position="79"/>
    </location>
</feature>
<organism evidence="2 3">
    <name type="scientific">Intoshia linei</name>
    <dbReference type="NCBI Taxonomy" id="1819745"/>
    <lineage>
        <taxon>Eukaryota</taxon>
        <taxon>Metazoa</taxon>
        <taxon>Spiralia</taxon>
        <taxon>Lophotrochozoa</taxon>
        <taxon>Mesozoa</taxon>
        <taxon>Orthonectida</taxon>
        <taxon>Rhopaluridae</taxon>
        <taxon>Intoshia</taxon>
    </lineage>
</organism>
<dbReference type="GO" id="GO:0032051">
    <property type="term" value="F:clathrin light chain binding"/>
    <property type="evidence" value="ECO:0007669"/>
    <property type="project" value="TreeGrafter"/>
</dbReference>
<dbReference type="EMBL" id="LWCA01001505">
    <property type="protein sequence ID" value="OAF64992.1"/>
    <property type="molecule type" value="Genomic_DNA"/>
</dbReference>
<keyword evidence="3" id="KW-1185">Reference proteome</keyword>
<feature type="non-terminal residue" evidence="2">
    <location>
        <position position="1"/>
    </location>
</feature>
<name>A0A177AU13_9BILA</name>
<feature type="repeat" description="CHCR" evidence="1">
    <location>
        <begin position="229"/>
        <end position="375"/>
    </location>
</feature>
<dbReference type="InterPro" id="IPR055358">
    <property type="entry name" value="CHCR"/>
</dbReference>
<dbReference type="FunFam" id="1.25.40.10:FF:000001">
    <property type="entry name" value="Clathrin heavy chain"/>
    <property type="match status" value="1"/>
</dbReference>
<feature type="repeat" description="CHCR" evidence="1">
    <location>
        <begin position="378"/>
        <end position="521"/>
    </location>
</feature>
<proteinExistence type="predicted"/>
<dbReference type="Proteomes" id="UP000078046">
    <property type="component" value="Unassembled WGS sequence"/>
</dbReference>
<dbReference type="InterPro" id="IPR016024">
    <property type="entry name" value="ARM-type_fold"/>
</dbReference>
<comment type="caution">
    <text evidence="2">The sequence shown here is derived from an EMBL/GenBank/DDBJ whole genome shotgun (WGS) entry which is preliminary data.</text>
</comment>
<dbReference type="Gene3D" id="1.25.40.10">
    <property type="entry name" value="Tetratricopeptide repeat domain"/>
    <property type="match status" value="2"/>
</dbReference>
<dbReference type="GO" id="GO:0006886">
    <property type="term" value="P:intracellular protein transport"/>
    <property type="evidence" value="ECO:0007669"/>
    <property type="project" value="UniProtKB-UniRule"/>
</dbReference>
<dbReference type="PANTHER" id="PTHR10292:SF1">
    <property type="entry name" value="CLATHRIN HEAVY CHAIN"/>
    <property type="match status" value="1"/>
</dbReference>
<dbReference type="AlphaFoldDB" id="A0A177AU13"/>
<dbReference type="PANTHER" id="PTHR10292">
    <property type="entry name" value="CLATHRIN HEAVY CHAIN RELATED"/>
    <property type="match status" value="1"/>
</dbReference>
<dbReference type="SUPFAM" id="SSF48371">
    <property type="entry name" value="ARM repeat"/>
    <property type="match status" value="2"/>
</dbReference>
<dbReference type="PROSITE" id="PS50236">
    <property type="entry name" value="CHCR"/>
    <property type="match status" value="4"/>
</dbReference>
<dbReference type="OrthoDB" id="2113814at2759"/>
<evidence type="ECO:0000313" key="3">
    <source>
        <dbReference type="Proteomes" id="UP000078046"/>
    </source>
</evidence>
<evidence type="ECO:0000256" key="1">
    <source>
        <dbReference type="PROSITE-ProRule" id="PRU01006"/>
    </source>
</evidence>
<dbReference type="Gene3D" id="1.25.40.730">
    <property type="match status" value="1"/>
</dbReference>
<dbReference type="Pfam" id="PF00637">
    <property type="entry name" value="Clathrin"/>
    <property type="match status" value="4"/>
</dbReference>